<dbReference type="GO" id="GO:0005829">
    <property type="term" value="C:cytosol"/>
    <property type="evidence" value="ECO:0007669"/>
    <property type="project" value="TreeGrafter"/>
</dbReference>
<dbReference type="InterPro" id="IPR004279">
    <property type="entry name" value="Perilipin"/>
</dbReference>
<keyword evidence="7" id="KW-1185">Reference proteome</keyword>
<dbReference type="Proteomes" id="UP000694680">
    <property type="component" value="Chromosome 18"/>
</dbReference>
<feature type="compositionally biased region" description="Polar residues" evidence="5">
    <location>
        <begin position="388"/>
        <end position="400"/>
    </location>
</feature>
<comment type="similarity">
    <text evidence="2 4">Belongs to the perilipin family.</text>
</comment>
<dbReference type="GeneID" id="114480102"/>
<dbReference type="AlphaFoldDB" id="A0A8C5I645"/>
<evidence type="ECO:0000256" key="1">
    <source>
        <dbReference type="ARBA" id="ARBA00004502"/>
    </source>
</evidence>
<keyword evidence="3" id="KW-0551">Lipid droplet</keyword>
<gene>
    <name evidence="6" type="primary">plin2</name>
</gene>
<evidence type="ECO:0000313" key="6">
    <source>
        <dbReference type="Ensembl" id="ENSGWIP00000056133.1"/>
    </source>
</evidence>
<sequence length="408" mass="44582">MAPVEVINSQNVVERVTGLPLISSTFTLVSNVYSSTKENHPYIRTVCEAAEQGLRTVTSVALTTASPIIHKLEPQISIANKMACKGLDRIESRLSILHQPSNQVVSQAKDVVTSTVSRVKGGVSGALTNVVEKTLDAAEDGMEKTRAVISGSVGAVLESRVVQVVSSGVDSALSTSENLLEQYLPVSEYQQELEADAVNGFDRRYPSYYIRLGSLSSKVRNRVYSRAVARIQDGRRRSMDFISTVDLTGYGRRNVNEANNKLSSLMRWKSPRVQSQENSHEAEVIESHTVTLSRTLTQKLQTTCLVLVSGIGAFPHHLSLSQSVTQVYTGFTKANVPDAVFTSSKVQLGKMKDSFHHVLDYLVNNTPLNWLIGPFYPSMPLDGAHAASASTKQPSTSQQHSDVEMESL</sequence>
<dbReference type="OrthoDB" id="376826at2759"/>
<dbReference type="GO" id="GO:0019915">
    <property type="term" value="P:lipid storage"/>
    <property type="evidence" value="ECO:0007669"/>
    <property type="project" value="TreeGrafter"/>
</dbReference>
<dbReference type="Pfam" id="PF03036">
    <property type="entry name" value="Perilipin"/>
    <property type="match status" value="1"/>
</dbReference>
<reference evidence="6" key="2">
    <citation type="submission" date="2025-08" db="UniProtKB">
        <authorList>
            <consortium name="Ensembl"/>
        </authorList>
    </citation>
    <scope>IDENTIFICATION</scope>
</reference>
<evidence type="ECO:0000313" key="7">
    <source>
        <dbReference type="Proteomes" id="UP000694680"/>
    </source>
</evidence>
<evidence type="ECO:0000256" key="5">
    <source>
        <dbReference type="SAM" id="MobiDB-lite"/>
    </source>
</evidence>
<reference evidence="6" key="1">
    <citation type="submission" date="2020-06" db="EMBL/GenBank/DDBJ databases">
        <authorList>
            <consortium name="Wellcome Sanger Institute Data Sharing"/>
        </authorList>
    </citation>
    <scope>NUCLEOTIDE SEQUENCE [LARGE SCALE GENOMIC DNA]</scope>
</reference>
<dbReference type="PANTHER" id="PTHR14024:SF25">
    <property type="entry name" value="PERILIPIN-2"/>
    <property type="match status" value="1"/>
</dbReference>
<protein>
    <recommendedName>
        <fullName evidence="4">Perilipin</fullName>
    </recommendedName>
</protein>
<dbReference type="CTD" id="123"/>
<comment type="subcellular location">
    <subcellularLocation>
        <location evidence="1">Lipid droplet</location>
    </subcellularLocation>
</comment>
<dbReference type="PANTHER" id="PTHR14024">
    <property type="entry name" value="PERILIPIN"/>
    <property type="match status" value="1"/>
</dbReference>
<dbReference type="GO" id="GO:0005811">
    <property type="term" value="C:lipid droplet"/>
    <property type="evidence" value="ECO:0007669"/>
    <property type="project" value="UniProtKB-SubCell"/>
</dbReference>
<reference evidence="6" key="3">
    <citation type="submission" date="2025-09" db="UniProtKB">
        <authorList>
            <consortium name="Ensembl"/>
        </authorList>
    </citation>
    <scope>IDENTIFICATION</scope>
</reference>
<feature type="region of interest" description="Disordered" evidence="5">
    <location>
        <begin position="384"/>
        <end position="408"/>
    </location>
</feature>
<evidence type="ECO:0000256" key="3">
    <source>
        <dbReference type="ARBA" id="ARBA00022677"/>
    </source>
</evidence>
<dbReference type="Ensembl" id="ENSGWIT00000060411.1">
    <property type="protein sequence ID" value="ENSGWIP00000056133.1"/>
    <property type="gene ID" value="ENSGWIG00000026642.1"/>
</dbReference>
<dbReference type="RefSeq" id="XP_028329734.1">
    <property type="nucleotide sequence ID" value="XM_028473933.1"/>
</dbReference>
<organism evidence="6 7">
    <name type="scientific">Gouania willdenowi</name>
    <name type="common">Blunt-snouted clingfish</name>
    <name type="synonym">Lepadogaster willdenowi</name>
    <dbReference type="NCBI Taxonomy" id="441366"/>
    <lineage>
        <taxon>Eukaryota</taxon>
        <taxon>Metazoa</taxon>
        <taxon>Chordata</taxon>
        <taxon>Craniata</taxon>
        <taxon>Vertebrata</taxon>
        <taxon>Euteleostomi</taxon>
        <taxon>Actinopterygii</taxon>
        <taxon>Neopterygii</taxon>
        <taxon>Teleostei</taxon>
        <taxon>Neoteleostei</taxon>
        <taxon>Acanthomorphata</taxon>
        <taxon>Ovalentaria</taxon>
        <taxon>Blenniimorphae</taxon>
        <taxon>Blenniiformes</taxon>
        <taxon>Gobiesocoidei</taxon>
        <taxon>Gobiesocidae</taxon>
        <taxon>Gobiesocinae</taxon>
        <taxon>Gouania</taxon>
    </lineage>
</organism>
<evidence type="ECO:0000256" key="4">
    <source>
        <dbReference type="PIRNR" id="PIRNR036881"/>
    </source>
</evidence>
<dbReference type="Gene3D" id="3.30.720.170">
    <property type="entry name" value="Perilipin, alpha-beta domain"/>
    <property type="match status" value="1"/>
</dbReference>
<dbReference type="SUPFAM" id="SSF109775">
    <property type="entry name" value="Mannose-6-phosphate receptor binding protein 1 (Tip47), C-terminal domain"/>
    <property type="match status" value="1"/>
</dbReference>
<name>A0A8C5I645_GOUWI</name>
<dbReference type="GO" id="GO:0010890">
    <property type="term" value="P:positive regulation of triglyceride storage"/>
    <property type="evidence" value="ECO:0007669"/>
    <property type="project" value="TreeGrafter"/>
</dbReference>
<proteinExistence type="inferred from homology"/>
<accession>A0A8C5I645</accession>
<dbReference type="PIRSF" id="PIRSF036881">
    <property type="entry name" value="PAT"/>
    <property type="match status" value="1"/>
</dbReference>
<evidence type="ECO:0000256" key="2">
    <source>
        <dbReference type="ARBA" id="ARBA00006311"/>
    </source>
</evidence>
<dbReference type="Gene3D" id="1.20.120.340">
    <property type="entry name" value="Flagellar protein FliS"/>
    <property type="match status" value="1"/>
</dbReference>